<gene>
    <name evidence="3" type="ORF">JYU34_014189</name>
</gene>
<evidence type="ECO:0000313" key="4">
    <source>
        <dbReference type="Proteomes" id="UP000823941"/>
    </source>
</evidence>
<dbReference type="Gene3D" id="3.40.390.10">
    <property type="entry name" value="Collagenase (Catalytic Domain)"/>
    <property type="match status" value="1"/>
</dbReference>
<dbReference type="PANTHER" id="PTHR11905">
    <property type="entry name" value="ADAM A DISINTEGRIN AND METALLOPROTEASE DOMAIN"/>
    <property type="match status" value="1"/>
</dbReference>
<dbReference type="Pfam" id="PF13688">
    <property type="entry name" value="Reprolysin_5"/>
    <property type="match status" value="1"/>
</dbReference>
<organism evidence="3 4">
    <name type="scientific">Plutella xylostella</name>
    <name type="common">Diamondback moth</name>
    <name type="synonym">Plutella maculipennis</name>
    <dbReference type="NCBI Taxonomy" id="51655"/>
    <lineage>
        <taxon>Eukaryota</taxon>
        <taxon>Metazoa</taxon>
        <taxon>Ecdysozoa</taxon>
        <taxon>Arthropoda</taxon>
        <taxon>Hexapoda</taxon>
        <taxon>Insecta</taxon>
        <taxon>Pterygota</taxon>
        <taxon>Neoptera</taxon>
        <taxon>Endopterygota</taxon>
        <taxon>Lepidoptera</taxon>
        <taxon>Glossata</taxon>
        <taxon>Ditrysia</taxon>
        <taxon>Yponomeutoidea</taxon>
        <taxon>Plutellidae</taxon>
        <taxon>Plutella</taxon>
    </lineage>
</organism>
<name>A0ABQ7Q7R6_PLUXY</name>
<reference evidence="3 4" key="1">
    <citation type="submission" date="2021-06" db="EMBL/GenBank/DDBJ databases">
        <title>A haploid diamondback moth (Plutella xylostella L.) genome assembly resolves 31 chromosomes and identifies a diamide resistance mutation.</title>
        <authorList>
            <person name="Ward C.M."/>
            <person name="Perry K.D."/>
            <person name="Baker G."/>
            <person name="Powis K."/>
            <person name="Heckel D.G."/>
            <person name="Baxter S.W."/>
        </authorList>
    </citation>
    <scope>NUCLEOTIDE SEQUENCE [LARGE SCALE GENOMIC DNA]</scope>
    <source>
        <strain evidence="3 4">LV</strain>
        <tissue evidence="3">Single pupa</tissue>
    </source>
</reference>
<dbReference type="Proteomes" id="UP000823941">
    <property type="component" value="Chromosome 19"/>
</dbReference>
<dbReference type="InterPro" id="IPR001590">
    <property type="entry name" value="Peptidase_M12B"/>
</dbReference>
<dbReference type="PROSITE" id="PS50215">
    <property type="entry name" value="ADAM_MEPRO"/>
    <property type="match status" value="1"/>
</dbReference>
<dbReference type="SUPFAM" id="SSF55486">
    <property type="entry name" value="Metalloproteases ('zincins'), catalytic domain"/>
    <property type="match status" value="1"/>
</dbReference>
<protein>
    <recommendedName>
        <fullName evidence="2">Peptidase M12B domain-containing protein</fullName>
    </recommendedName>
</protein>
<dbReference type="EMBL" id="JAHIBW010000019">
    <property type="protein sequence ID" value="KAG7301274.1"/>
    <property type="molecule type" value="Genomic_DNA"/>
</dbReference>
<accession>A0ABQ7Q7R6</accession>
<comment type="caution">
    <text evidence="3">The sequence shown here is derived from an EMBL/GenBank/DDBJ whole genome shotgun (WGS) entry which is preliminary data.</text>
</comment>
<sequence length="406" mass="47185">MEKLELSDHSNRVLEHLTDAEKLFLFGAIDKTPQFEIAHLKHPRRRKRSLYNRQANQDLELLKKTLDLKLSPRNSFLDPQFLVVRRWVNNTEPVVDHSDDEVDSCYYRSQNAALYVCDDVRGVIKADNDSHYFIHPLPERFHNDDGKHHIIVKRSPTDRNPNDQLNDENTCIESTDLDKFNNNPSQIWTKHRRKREARQSSIENERNSLEKLKLDLAHRNRTISTFINKLDSIQTRQRRAVLPAIFVETAVFVDRDLYKHMTVNFPKDTERELIRFVLAMINAVQLLYHDSSLGRPVNFILKRLEILHEDPANLKRPHDIDRFLSNFCTWQRLENPPGDTDPLHWDHALILTGLDLYVVSKNGKVSSQVVGLAPVAGMCTVTSSCTVNEGRHFESVYVVAHEIGHK</sequence>
<evidence type="ECO:0000256" key="1">
    <source>
        <dbReference type="PROSITE-ProRule" id="PRU00276"/>
    </source>
</evidence>
<proteinExistence type="predicted"/>
<dbReference type="InterPro" id="IPR024079">
    <property type="entry name" value="MetalloPept_cat_dom_sf"/>
</dbReference>
<comment type="caution">
    <text evidence="1">Lacks conserved residue(s) required for the propagation of feature annotation.</text>
</comment>
<evidence type="ECO:0000313" key="3">
    <source>
        <dbReference type="EMBL" id="KAG7301274.1"/>
    </source>
</evidence>
<feature type="domain" description="Peptidase M12B" evidence="2">
    <location>
        <begin position="245"/>
        <end position="406"/>
    </location>
</feature>
<evidence type="ECO:0000259" key="2">
    <source>
        <dbReference type="PROSITE" id="PS50215"/>
    </source>
</evidence>
<keyword evidence="4" id="KW-1185">Reference proteome</keyword>
<dbReference type="PANTHER" id="PTHR11905:SF256">
    <property type="entry name" value="PEPTIDASE M12B DOMAIN-CONTAINING PROTEIN"/>
    <property type="match status" value="1"/>
</dbReference>